<proteinExistence type="inferred from homology"/>
<feature type="compositionally biased region" description="Low complexity" evidence="11">
    <location>
        <begin position="291"/>
        <end position="306"/>
    </location>
</feature>
<evidence type="ECO:0000256" key="1">
    <source>
        <dbReference type="ARBA" id="ARBA00004132"/>
    </source>
</evidence>
<dbReference type="FunFam" id="1.25.40.90:FF:000034">
    <property type="entry name" value="Phosphatidylinositol-binding clathrin assembly protein-like"/>
    <property type="match status" value="1"/>
</dbReference>
<dbReference type="Gene3D" id="1.20.58.150">
    <property type="entry name" value="ANTH domain"/>
    <property type="match status" value="1"/>
</dbReference>
<evidence type="ECO:0000256" key="4">
    <source>
        <dbReference type="ARBA" id="ARBA00008011"/>
    </source>
</evidence>
<reference evidence="14 15" key="1">
    <citation type="journal article" date="2013" name="Proc. Natl. Acad. Sci. U.S.A.">
        <title>The king cobra genome reveals dynamic gene evolution and adaptation in the snake venom system.</title>
        <authorList>
            <person name="Vonk F.J."/>
            <person name="Casewell N.R."/>
            <person name="Henkel C.V."/>
            <person name="Heimberg A.M."/>
            <person name="Jansen H.J."/>
            <person name="McCleary R.J."/>
            <person name="Kerkkamp H.M."/>
            <person name="Vos R.A."/>
            <person name="Guerreiro I."/>
            <person name="Calvete J.J."/>
            <person name="Wuster W."/>
            <person name="Woods A.E."/>
            <person name="Logan J.M."/>
            <person name="Harrison R.A."/>
            <person name="Castoe T.A."/>
            <person name="de Koning A.P."/>
            <person name="Pollock D.D."/>
            <person name="Yandell M."/>
            <person name="Calderon D."/>
            <person name="Renjifo C."/>
            <person name="Currier R.B."/>
            <person name="Salgado D."/>
            <person name="Pla D."/>
            <person name="Sanz L."/>
            <person name="Hyder A.S."/>
            <person name="Ribeiro J.M."/>
            <person name="Arntzen J.W."/>
            <person name="van den Thillart G.E."/>
            <person name="Boetzer M."/>
            <person name="Pirovano W."/>
            <person name="Dirks R.P."/>
            <person name="Spaink H.P."/>
            <person name="Duboule D."/>
            <person name="McGlinn E."/>
            <person name="Kini R.M."/>
            <person name="Richardson M.K."/>
        </authorList>
    </citation>
    <scope>NUCLEOTIDE SEQUENCE</scope>
    <source>
        <tissue evidence="14">Blood</tissue>
    </source>
</reference>
<evidence type="ECO:0000256" key="6">
    <source>
        <dbReference type="ARBA" id="ARBA00023034"/>
    </source>
</evidence>
<keyword evidence="7" id="KW-0472">Membrane</keyword>
<organism evidence="14 15">
    <name type="scientific">Ophiophagus hannah</name>
    <name type="common">King cobra</name>
    <name type="synonym">Naja hannah</name>
    <dbReference type="NCBI Taxonomy" id="8665"/>
    <lineage>
        <taxon>Eukaryota</taxon>
        <taxon>Metazoa</taxon>
        <taxon>Chordata</taxon>
        <taxon>Craniata</taxon>
        <taxon>Vertebrata</taxon>
        <taxon>Euteleostomi</taxon>
        <taxon>Lepidosauria</taxon>
        <taxon>Squamata</taxon>
        <taxon>Bifurcata</taxon>
        <taxon>Unidentata</taxon>
        <taxon>Episquamata</taxon>
        <taxon>Toxicofera</taxon>
        <taxon>Serpentes</taxon>
        <taxon>Colubroidea</taxon>
        <taxon>Elapidae</taxon>
        <taxon>Elapinae</taxon>
        <taxon>Ophiophagus</taxon>
    </lineage>
</organism>
<feature type="region of interest" description="Disordered" evidence="11">
    <location>
        <begin position="470"/>
        <end position="504"/>
    </location>
</feature>
<comment type="similarity">
    <text evidence="10">Belongs to the GAB family.</text>
</comment>
<gene>
    <name evidence="14" type="primary">GAB3</name>
    <name evidence="14" type="ORF">L345_04058</name>
</gene>
<dbReference type="SUPFAM" id="SSF89009">
    <property type="entry name" value="GAT-like domain"/>
    <property type="match status" value="1"/>
</dbReference>
<dbReference type="PROSITE" id="PS50003">
    <property type="entry name" value="PH_DOMAIN"/>
    <property type="match status" value="1"/>
</dbReference>
<evidence type="ECO:0000256" key="3">
    <source>
        <dbReference type="ARBA" id="ARBA00004600"/>
    </source>
</evidence>
<comment type="caution">
    <text evidence="14">The sequence shown here is derived from an EMBL/GenBank/DDBJ whole genome shotgun (WGS) entry which is preliminary data.</text>
</comment>
<evidence type="ECO:0000256" key="7">
    <source>
        <dbReference type="ARBA" id="ARBA00023136"/>
    </source>
</evidence>
<dbReference type="GO" id="GO:0007165">
    <property type="term" value="P:signal transduction"/>
    <property type="evidence" value="ECO:0007669"/>
    <property type="project" value="TreeGrafter"/>
</dbReference>
<evidence type="ECO:0000259" key="12">
    <source>
        <dbReference type="PROSITE" id="PS50003"/>
    </source>
</evidence>
<keyword evidence="15" id="KW-1185">Reference proteome</keyword>
<dbReference type="SMART" id="SM00273">
    <property type="entry name" value="ENTH"/>
    <property type="match status" value="1"/>
</dbReference>
<dbReference type="GO" id="GO:0005905">
    <property type="term" value="C:clathrin-coated pit"/>
    <property type="evidence" value="ECO:0007669"/>
    <property type="project" value="UniProtKB-SubCell"/>
</dbReference>
<dbReference type="Pfam" id="PF00169">
    <property type="entry name" value="PH"/>
    <property type="match status" value="1"/>
</dbReference>
<dbReference type="AlphaFoldDB" id="V8P8E6"/>
<dbReference type="PANTHER" id="PTHR45960">
    <property type="entry name" value="GRB2-ASSOCIATED-BINDING PROTEIN"/>
    <property type="match status" value="1"/>
</dbReference>
<dbReference type="FunFam" id="1.20.58.150:FF:000001">
    <property type="entry name" value="phosphatidylinositol-binding clathrin assembly protein-like isoform X1"/>
    <property type="match status" value="1"/>
</dbReference>
<keyword evidence="6" id="KW-0333">Golgi apparatus</keyword>
<evidence type="ECO:0000256" key="5">
    <source>
        <dbReference type="ARBA" id="ARBA00022583"/>
    </source>
</evidence>
<feature type="domain" description="ENTH" evidence="13">
    <location>
        <begin position="633"/>
        <end position="767"/>
    </location>
</feature>
<dbReference type="PROSITE" id="PS50942">
    <property type="entry name" value="ENTH"/>
    <property type="match status" value="1"/>
</dbReference>
<protein>
    <submittedName>
        <fullName evidence="14">GRB2-associated-binding protein 3</fullName>
    </submittedName>
</protein>
<dbReference type="InterPro" id="IPR008942">
    <property type="entry name" value="ENTH_VHS"/>
</dbReference>
<dbReference type="SUPFAM" id="SSF50729">
    <property type="entry name" value="PH domain-like"/>
    <property type="match status" value="1"/>
</dbReference>
<dbReference type="GO" id="GO:0005794">
    <property type="term" value="C:Golgi apparatus"/>
    <property type="evidence" value="ECO:0007669"/>
    <property type="project" value="UniProtKB-SubCell"/>
</dbReference>
<dbReference type="GO" id="GO:0030136">
    <property type="term" value="C:clathrin-coated vesicle"/>
    <property type="evidence" value="ECO:0007669"/>
    <property type="project" value="UniProtKB-SubCell"/>
</dbReference>
<dbReference type="SUPFAM" id="SSF48464">
    <property type="entry name" value="ENTH/VHS domain"/>
    <property type="match status" value="1"/>
</dbReference>
<dbReference type="GO" id="GO:0030276">
    <property type="term" value="F:clathrin binding"/>
    <property type="evidence" value="ECO:0007669"/>
    <property type="project" value="InterPro"/>
</dbReference>
<dbReference type="GO" id="GO:0005545">
    <property type="term" value="F:1-phosphatidylinositol binding"/>
    <property type="evidence" value="ECO:0007669"/>
    <property type="project" value="InterPro"/>
</dbReference>
<evidence type="ECO:0000256" key="10">
    <source>
        <dbReference type="ARBA" id="ARBA00029462"/>
    </source>
</evidence>
<dbReference type="InterPro" id="IPR014712">
    <property type="entry name" value="ANTH_dom_sf"/>
</dbReference>
<evidence type="ECO:0000313" key="15">
    <source>
        <dbReference type="Proteomes" id="UP000018936"/>
    </source>
</evidence>
<feature type="compositionally biased region" description="Polar residues" evidence="11">
    <location>
        <begin position="1073"/>
        <end position="1089"/>
    </location>
</feature>
<dbReference type="PANTHER" id="PTHR45960:SF3">
    <property type="entry name" value="GRB2-ASSOCIATED-BINDING PROTEIN 3"/>
    <property type="match status" value="1"/>
</dbReference>
<dbReference type="GO" id="GO:0035591">
    <property type="term" value="F:signaling adaptor activity"/>
    <property type="evidence" value="ECO:0007669"/>
    <property type="project" value="TreeGrafter"/>
</dbReference>
<dbReference type="InterPro" id="IPR001849">
    <property type="entry name" value="PH_domain"/>
</dbReference>
<dbReference type="Proteomes" id="UP000018936">
    <property type="component" value="Unassembled WGS sequence"/>
</dbReference>
<comment type="subcellular location">
    <subcellularLocation>
        <location evidence="1">Cytoplasmic vesicle</location>
        <location evidence="1">Clathrin-coated vesicle</location>
    </subcellularLocation>
    <subcellularLocation>
        <location evidence="2">Golgi apparatus</location>
    </subcellularLocation>
    <subcellularLocation>
        <location evidence="3">Membrane</location>
        <location evidence="3">Clathrin-coated pit</location>
    </subcellularLocation>
</comment>
<evidence type="ECO:0000313" key="14">
    <source>
        <dbReference type="EMBL" id="ETE70147.1"/>
    </source>
</evidence>
<dbReference type="InterPro" id="IPR046355">
    <property type="entry name" value="Gab1-4-like"/>
</dbReference>
<dbReference type="Gene3D" id="1.25.40.90">
    <property type="match status" value="1"/>
</dbReference>
<dbReference type="Pfam" id="PF07651">
    <property type="entry name" value="ANTH"/>
    <property type="match status" value="1"/>
</dbReference>
<keyword evidence="9" id="KW-0968">Cytoplasmic vesicle</keyword>
<feature type="region of interest" description="Disordered" evidence="11">
    <location>
        <begin position="284"/>
        <end position="315"/>
    </location>
</feature>
<dbReference type="OrthoDB" id="360585at2759"/>
<evidence type="ECO:0000256" key="2">
    <source>
        <dbReference type="ARBA" id="ARBA00004555"/>
    </source>
</evidence>
<dbReference type="GO" id="GO:0006897">
    <property type="term" value="P:endocytosis"/>
    <property type="evidence" value="ECO:0007669"/>
    <property type="project" value="UniProtKB-KW"/>
</dbReference>
<evidence type="ECO:0000256" key="11">
    <source>
        <dbReference type="SAM" id="MobiDB-lite"/>
    </source>
</evidence>
<keyword evidence="5" id="KW-0254">Endocytosis</keyword>
<evidence type="ECO:0000256" key="8">
    <source>
        <dbReference type="ARBA" id="ARBA00023176"/>
    </source>
</evidence>
<dbReference type="InterPro" id="IPR011993">
    <property type="entry name" value="PH-like_dom_sf"/>
</dbReference>
<dbReference type="InterPro" id="IPR013809">
    <property type="entry name" value="ENTH"/>
</dbReference>
<evidence type="ECO:0000259" key="13">
    <source>
        <dbReference type="PROSITE" id="PS50942"/>
    </source>
</evidence>
<evidence type="ECO:0000256" key="9">
    <source>
        <dbReference type="ARBA" id="ARBA00023329"/>
    </source>
</evidence>
<feature type="domain" description="PH" evidence="12">
    <location>
        <begin position="39"/>
        <end position="154"/>
    </location>
</feature>
<name>V8P8E6_OPHHA</name>
<accession>V8P8E6</accession>
<keyword evidence="8" id="KW-0168">Coated pit</keyword>
<dbReference type="GO" id="GO:0048268">
    <property type="term" value="P:clathrin coat assembly"/>
    <property type="evidence" value="ECO:0007669"/>
    <property type="project" value="InterPro"/>
</dbReference>
<dbReference type="EMBL" id="AZIM01000607">
    <property type="protein sequence ID" value="ETE70147.1"/>
    <property type="molecule type" value="Genomic_DNA"/>
</dbReference>
<sequence length="1165" mass="128222">MKKFWLARRPPEFSSLRGLRSISVVPLSLSRAIFLLRYVVIPQELVLQLSSGETESFPSSLAWRKRWFVLRQGRMSGNPDVLEYYRNSHSKKPIRVIDLNECEVVKHSGSNLIKKEFQNNFVFVVKTTYRTFYLVAKSEEEMHVWIHHITQICNFGHLEDGTDSGDSLSHTTSSPQPSPAISAHALRSANPSLTSDHASTDAAAAEETASESESVFLPDYLFLSNCETGKLSHVRCHSWSNSDRSLERTLSDDVFFDFVASQSSLCLQLSGGLLQEMVQPTIHGILPRNTDSSGPPSSDFSSSSPLSGPPATPTILAEKSQNTLPYGFTELEILAKTPPPRPPKPSHLPDRRAEEQAGVVLQNGHARISSSPGIFVPRRISLSGLDSMKSWRADMEENSLRRRDKRLSLNLPCQVSPLYSCASNNTEDSYVPMHPSASPPIAGTDCTPDGYIPMNPGSATFALAEVSTEKLTSPLPELPSDLEPPPVNRDLKPRTKFRPPPLDLRNLSTIREHSALTRTWTVPYNRTSFISPERDCINSARVFAASVSGEEEGSYIQMEHQQATSPYNGDFQSPKKFNLDYLALDFNSASPSPVQKLASVAPLAWLVGIPSLGCIVNYGIGSLVAIARKVSGLIEEHLEGISEPVLSLKDRNIITHLHDADLPVYDLIQCTNEMNVNIPQLADTLFERTANSSWVVVFKALITTHHLMMYGNERFIQYLASRNTLFNLNNYLDKSAMQGYDMSTFIRRYSRYLNEKALSYRLVAVDFTKMKRGIDGVMRTMNTEKLLKTLPIIQNQLDALLDFDANPNELTNGVINAAFMLLFKDSIRLFAAYNEGIINLLEKYFDMKKNQCKEGLDIYKKFLARMTKLSEFLKVAEQVGIDQGDIPDLTQEQRLREISVVSNSTSTSASPSTLSGKSVNTNPAVDLFAAPAPTTNSMPNLSTDLFDLQPAFVPTVQSTPAIATSASSAWGGYPLHSASQKTTSSTINVDFDAVFGGKSTINDFGTTADDVLQPTVAAQNQRGNVIGQQSGRILANDLDSSLANLVGNLGFGGTPPKKSDMQWNQPTEKKLTGGNNWQAKTSTSTTWNTVPVPPAPQMVPAPVTYPVNTPQVPVYGMVPTQIGTAPIMTPQPMIYTQTGLRPNNPFAPISGTQVADVIMGTIEQS</sequence>
<dbReference type="InterPro" id="IPR011417">
    <property type="entry name" value="ANTH_dom"/>
</dbReference>
<dbReference type="SMART" id="SM00233">
    <property type="entry name" value="PH"/>
    <property type="match status" value="1"/>
</dbReference>
<dbReference type="Gene3D" id="2.30.29.30">
    <property type="entry name" value="Pleckstrin-homology domain (PH domain)/Phosphotyrosine-binding domain (PTB)"/>
    <property type="match status" value="1"/>
</dbReference>
<feature type="non-terminal residue" evidence="14">
    <location>
        <position position="1"/>
    </location>
</feature>
<feature type="region of interest" description="Disordered" evidence="11">
    <location>
        <begin position="1053"/>
        <end position="1091"/>
    </location>
</feature>
<comment type="similarity">
    <text evidence="4">Belongs to the PICALM/SNAP91 family.</text>
</comment>